<feature type="chain" id="PRO_5040963245" evidence="1">
    <location>
        <begin position="26"/>
        <end position="360"/>
    </location>
</feature>
<dbReference type="OrthoDB" id="192247at2759"/>
<dbReference type="PANTHER" id="PTHR46162:SF50">
    <property type="entry name" value="MATH DOMAIN-CONTAINING PROTEIN"/>
    <property type="match status" value="1"/>
</dbReference>
<evidence type="ECO:0000256" key="1">
    <source>
        <dbReference type="SAM" id="SignalP"/>
    </source>
</evidence>
<reference evidence="3" key="1">
    <citation type="journal article" date="2019" name="Database">
        <title>The radish genome database (RadishGD): an integrated information resource for radish genomics.</title>
        <authorList>
            <person name="Yu H.J."/>
            <person name="Baek S."/>
            <person name="Lee Y.J."/>
            <person name="Cho A."/>
            <person name="Mun J.H."/>
        </authorList>
    </citation>
    <scope>NUCLEOTIDE SEQUENCE [LARGE SCALE GENOMIC DNA]</scope>
    <source>
        <strain evidence="3">cv. WK10039</strain>
    </source>
</reference>
<dbReference type="SUPFAM" id="SSF49599">
    <property type="entry name" value="TRAF domain-like"/>
    <property type="match status" value="2"/>
</dbReference>
<dbReference type="Proteomes" id="UP000504610">
    <property type="component" value="Chromosome 6"/>
</dbReference>
<dbReference type="CDD" id="cd00121">
    <property type="entry name" value="MATH"/>
    <property type="match status" value="2"/>
</dbReference>
<dbReference type="KEGG" id="rsz:130496294"/>
<protein>
    <submittedName>
        <fullName evidence="4">Uncharacterized protein LOC130496294</fullName>
    </submittedName>
</protein>
<proteinExistence type="predicted"/>
<dbReference type="AlphaFoldDB" id="A0A9W3BY82"/>
<organism evidence="3 4">
    <name type="scientific">Raphanus sativus</name>
    <name type="common">Radish</name>
    <name type="synonym">Raphanus raphanistrum var. sativus</name>
    <dbReference type="NCBI Taxonomy" id="3726"/>
    <lineage>
        <taxon>Eukaryota</taxon>
        <taxon>Viridiplantae</taxon>
        <taxon>Streptophyta</taxon>
        <taxon>Embryophyta</taxon>
        <taxon>Tracheophyta</taxon>
        <taxon>Spermatophyta</taxon>
        <taxon>Magnoliopsida</taxon>
        <taxon>eudicotyledons</taxon>
        <taxon>Gunneridae</taxon>
        <taxon>Pentapetalae</taxon>
        <taxon>rosids</taxon>
        <taxon>malvids</taxon>
        <taxon>Brassicales</taxon>
        <taxon>Brassicaceae</taxon>
        <taxon>Brassiceae</taxon>
        <taxon>Raphanus</taxon>
    </lineage>
</organism>
<feature type="signal peptide" evidence="1">
    <location>
        <begin position="1"/>
        <end position="25"/>
    </location>
</feature>
<dbReference type="PANTHER" id="PTHR46162">
    <property type="entry name" value="TRAF-LIKE FAMILY PROTEIN"/>
    <property type="match status" value="1"/>
</dbReference>
<dbReference type="Pfam" id="PF22486">
    <property type="entry name" value="MATH_2"/>
    <property type="match status" value="2"/>
</dbReference>
<gene>
    <name evidence="4" type="primary">LOC130496294</name>
</gene>
<feature type="domain" description="MATH" evidence="2">
    <location>
        <begin position="65"/>
        <end position="200"/>
    </location>
</feature>
<dbReference type="PROSITE" id="PS50144">
    <property type="entry name" value="MATH"/>
    <property type="match status" value="2"/>
</dbReference>
<accession>A0A9W3BY82</accession>
<sequence length="360" mass="41125">MMTYYTNTLSIVSILSCLFITSSFAGPPVPNVENGTQKLITTQISSRDSKVSASSTVKGLRERPPTSYSIEIESFNTLMKSTYAERYESRPFMIGKYNWTLIVYPKGNKNDNGTGYISLYVAIDKSTFVFPLLEVQADLRFYVFNKKENKYFTMQDTNVFPFSAANPMWGFPRVLPLTTFTNLKNGYLYDIDHCEFSVDVIIPPRYEITMEHFSIAKSFPNPKFTWFIHGFSTLPDDYLSEDFIIGGKTWNLRVFRNGVGAQEGKALSVYLYLSQQELLKVKPYEKVYARAKLRVPNQRQSNNDVVGQLDNWFSPQITGWGFDAFVPLSNLRDTSKGLVVHDMLIVQVEMEAISSTKYSV</sequence>
<name>A0A9W3BY82_RAPSA</name>
<evidence type="ECO:0000313" key="4">
    <source>
        <dbReference type="RefSeq" id="XP_056844247.1"/>
    </source>
</evidence>
<dbReference type="InterPro" id="IPR002083">
    <property type="entry name" value="MATH/TRAF_dom"/>
</dbReference>
<keyword evidence="1" id="KW-0732">Signal</keyword>
<dbReference type="InterPro" id="IPR008974">
    <property type="entry name" value="TRAF-like"/>
</dbReference>
<reference evidence="4" key="2">
    <citation type="submission" date="2025-08" db="UniProtKB">
        <authorList>
            <consortium name="RefSeq"/>
        </authorList>
    </citation>
    <scope>IDENTIFICATION</scope>
    <source>
        <tissue evidence="4">Leaf</tissue>
    </source>
</reference>
<evidence type="ECO:0000313" key="3">
    <source>
        <dbReference type="Proteomes" id="UP000504610"/>
    </source>
</evidence>
<keyword evidence="3" id="KW-1185">Reference proteome</keyword>
<evidence type="ECO:0000259" key="2">
    <source>
        <dbReference type="PROSITE" id="PS50144"/>
    </source>
</evidence>
<feature type="domain" description="MATH" evidence="2">
    <location>
        <begin position="221"/>
        <end position="350"/>
    </location>
</feature>
<dbReference type="GeneID" id="130496294"/>
<dbReference type="RefSeq" id="XP_056844247.1">
    <property type="nucleotide sequence ID" value="XM_056988267.1"/>
</dbReference>
<dbReference type="Gene3D" id="2.60.210.10">
    <property type="entry name" value="Apoptosis, Tumor Necrosis Factor Receptor Associated Protein 2, Chain A"/>
    <property type="match status" value="2"/>
</dbReference>
<dbReference type="SMART" id="SM00061">
    <property type="entry name" value="MATH"/>
    <property type="match status" value="2"/>
</dbReference>